<feature type="transmembrane region" description="Helical" evidence="1">
    <location>
        <begin position="713"/>
        <end position="735"/>
    </location>
</feature>
<evidence type="ECO:0000256" key="1">
    <source>
        <dbReference type="SAM" id="Phobius"/>
    </source>
</evidence>
<reference evidence="2 3" key="1">
    <citation type="submission" date="2024-04" db="EMBL/GenBank/DDBJ databases">
        <title>Tritrichomonas musculus Genome.</title>
        <authorList>
            <person name="Alves-Ferreira E."/>
            <person name="Grigg M."/>
            <person name="Lorenzi H."/>
            <person name="Galac M."/>
        </authorList>
    </citation>
    <scope>NUCLEOTIDE SEQUENCE [LARGE SCALE GENOMIC DNA]</scope>
    <source>
        <strain evidence="2 3">EAF2021</strain>
    </source>
</reference>
<sequence length="1305" mass="152134">MISTVHQSIVFQNYGFDHIYSDLLLNSAFVIVVIVSNFGAYLLPIYQNVTIQGLLFCFFGLILFYISLFPMNFHNNINSIKLSISFTIMVSGVLSFLQVRNPSINNHTIVFSLFFTSLFFYIFFSYIAENFKKGICKSIEKLNQENPDFDSLPITNDEAAITYLHVIFDEAYPFICNGSFIIWMIRKFDSEKVNRELLIITSLVPIENCEMDRLSDRVINQENKSLSQKFVLFRHFVILSLQTISHVSPKHKQIVKELRGRITQFQSINNCFSKNISDEFETNFLLIDSLATMKFILYNNLRYFLEIYPNSPESLLLYQTYQSKIENNQIKSHKYTELVTELCNGSILFRNFGYIQTFSSYPKIQRALFGKYSHNSNQNKYSKVDAFESKSDNNNDLNFLRHFENLSKNKKQNDLSIIDDALNHFQSKRSVLLVTSWISYSLFLLALLFAIFGTFWHTIQLYSLCRKEVRFILSYANCWETYFMMYFRPLMLFNLYSSGSVSDIFIGNYNMSVRTNDSFILSQISKVYKANKNLRTAAANFRDTFNKLALDFPLVARNFIFLTGNKFVIPSFFNGLEMNSTIRTFFNRISSSLYPFFKDEKTFIPNYSEKIKRIYIQSVIVEQPVFADIMANISIGSEKFIENIKMTIKNSYHFYVIPLFVSILLMATLPRRFKRIVYKSLKRLQIEKTNKNKQAIQNFLEQKFFTLKKISSLYYSFLFLFFVVEFVEIVLHQIPLHNFVVDKLSDFSYHVIDDVTIYYYSTTPLTLFYLSNMSMINISKNYELLCECFNYFMNSTVTGLNIDFSRSNFEMYQYLIKQINFISNSSNTMTRKESDEFINLLDNSLFENLQNKSLNFSLKFFNDERKISNNSPMAVTFLAFIISTFLIIKFTSILNRFVRSLDALFHLLHYCQPNLNPYLQKKINSSSSFDLKTSTLTQKNNHHGHLHNEKNSTTSLSILNSPARFVYNINNTLDFVNKPCVIIDRSENKNVITAANTLWLQFFNCTMDYTIGRPYTDFHLDKKTKERNIMGRPFVRENASNHDVKFTFSQPYNINIPVCESTKSCSDLSLLLVDEIPIDKQLNQEIIQLQNRIFNIRNNHFPRKFINRSDEGTEKIGFNVNVSLMLIPASQEDVSPDLWVDDTDNFEAWIHERCKLCDNVDILNRSCRELTLLFGVDYEDEPICLILEAMTIVCDALRWGLECEWKNTAGILIYAVITCGESAEFVFKRTNSTLILSIFGPSFSKEMILREKVEPNSLVIDSQIIHILGPFKTGFAADPIDDDAYIFRIPQYSTNEAASSQNDLY</sequence>
<feature type="transmembrane region" description="Helical" evidence="1">
    <location>
        <begin position="431"/>
        <end position="456"/>
    </location>
</feature>
<dbReference type="Proteomes" id="UP001470230">
    <property type="component" value="Unassembled WGS sequence"/>
</dbReference>
<proteinExistence type="predicted"/>
<gene>
    <name evidence="2" type="ORF">M9Y10_017816</name>
</gene>
<keyword evidence="1" id="KW-0472">Membrane</keyword>
<keyword evidence="1" id="KW-0812">Transmembrane</keyword>
<accession>A0ABR2HUJ7</accession>
<feature type="transmembrane region" description="Helical" evidence="1">
    <location>
        <begin position="109"/>
        <end position="128"/>
    </location>
</feature>
<comment type="caution">
    <text evidence="2">The sequence shown here is derived from an EMBL/GenBank/DDBJ whole genome shotgun (WGS) entry which is preliminary data.</text>
</comment>
<name>A0ABR2HUJ7_9EUKA</name>
<keyword evidence="1" id="KW-1133">Transmembrane helix</keyword>
<dbReference type="EMBL" id="JAPFFF010000023">
    <property type="protein sequence ID" value="KAK8852824.1"/>
    <property type="molecule type" value="Genomic_DNA"/>
</dbReference>
<organism evidence="2 3">
    <name type="scientific">Tritrichomonas musculus</name>
    <dbReference type="NCBI Taxonomy" id="1915356"/>
    <lineage>
        <taxon>Eukaryota</taxon>
        <taxon>Metamonada</taxon>
        <taxon>Parabasalia</taxon>
        <taxon>Tritrichomonadida</taxon>
        <taxon>Tritrichomonadidae</taxon>
        <taxon>Tritrichomonas</taxon>
    </lineage>
</organism>
<keyword evidence="3" id="KW-1185">Reference proteome</keyword>
<feature type="transmembrane region" description="Helical" evidence="1">
    <location>
        <begin position="652"/>
        <end position="669"/>
    </location>
</feature>
<protein>
    <recommendedName>
        <fullName evidence="4">PAS domain-containing protein</fullName>
    </recommendedName>
</protein>
<evidence type="ECO:0008006" key="4">
    <source>
        <dbReference type="Google" id="ProtNLM"/>
    </source>
</evidence>
<evidence type="ECO:0000313" key="2">
    <source>
        <dbReference type="EMBL" id="KAK8852824.1"/>
    </source>
</evidence>
<evidence type="ECO:0000313" key="3">
    <source>
        <dbReference type="Proteomes" id="UP001470230"/>
    </source>
</evidence>
<feature type="transmembrane region" description="Helical" evidence="1">
    <location>
        <begin position="80"/>
        <end position="97"/>
    </location>
</feature>
<feature type="transmembrane region" description="Helical" evidence="1">
    <location>
        <begin position="874"/>
        <end position="894"/>
    </location>
</feature>
<feature type="transmembrane region" description="Helical" evidence="1">
    <location>
        <begin position="49"/>
        <end position="68"/>
    </location>
</feature>
<feature type="transmembrane region" description="Helical" evidence="1">
    <location>
        <begin position="755"/>
        <end position="771"/>
    </location>
</feature>
<feature type="transmembrane region" description="Helical" evidence="1">
    <location>
        <begin position="23"/>
        <end position="43"/>
    </location>
</feature>